<dbReference type="AlphaFoldDB" id="A0A4Z2HX02"/>
<accession>A0A4Z2HX02</accession>
<organism evidence="2 3">
    <name type="scientific">Liparis tanakae</name>
    <name type="common">Tanaka's snailfish</name>
    <dbReference type="NCBI Taxonomy" id="230148"/>
    <lineage>
        <taxon>Eukaryota</taxon>
        <taxon>Metazoa</taxon>
        <taxon>Chordata</taxon>
        <taxon>Craniata</taxon>
        <taxon>Vertebrata</taxon>
        <taxon>Euteleostomi</taxon>
        <taxon>Actinopterygii</taxon>
        <taxon>Neopterygii</taxon>
        <taxon>Teleostei</taxon>
        <taxon>Neoteleostei</taxon>
        <taxon>Acanthomorphata</taxon>
        <taxon>Eupercaria</taxon>
        <taxon>Perciformes</taxon>
        <taxon>Cottioidei</taxon>
        <taxon>Cottales</taxon>
        <taxon>Liparidae</taxon>
        <taxon>Liparis</taxon>
    </lineage>
</organism>
<gene>
    <name evidence="2" type="ORF">EYF80_020169</name>
</gene>
<feature type="region of interest" description="Disordered" evidence="1">
    <location>
        <begin position="1"/>
        <end position="60"/>
    </location>
</feature>
<evidence type="ECO:0000256" key="1">
    <source>
        <dbReference type="SAM" id="MobiDB-lite"/>
    </source>
</evidence>
<comment type="caution">
    <text evidence="2">The sequence shown here is derived from an EMBL/GenBank/DDBJ whole genome shotgun (WGS) entry which is preliminary data.</text>
</comment>
<name>A0A4Z2HX02_9TELE</name>
<dbReference type="EMBL" id="SRLO01000174">
    <property type="protein sequence ID" value="TNN69523.1"/>
    <property type="molecule type" value="Genomic_DNA"/>
</dbReference>
<protein>
    <submittedName>
        <fullName evidence="2">Uncharacterized protein</fullName>
    </submittedName>
</protein>
<evidence type="ECO:0000313" key="2">
    <source>
        <dbReference type="EMBL" id="TNN69523.1"/>
    </source>
</evidence>
<reference evidence="2 3" key="1">
    <citation type="submission" date="2019-03" db="EMBL/GenBank/DDBJ databases">
        <title>First draft genome of Liparis tanakae, snailfish: a comprehensive survey of snailfish specific genes.</title>
        <authorList>
            <person name="Kim W."/>
            <person name="Song I."/>
            <person name="Jeong J.-H."/>
            <person name="Kim D."/>
            <person name="Kim S."/>
            <person name="Ryu S."/>
            <person name="Song J.Y."/>
            <person name="Lee S.K."/>
        </authorList>
    </citation>
    <scope>NUCLEOTIDE SEQUENCE [LARGE SCALE GENOMIC DNA]</scope>
    <source>
        <tissue evidence="2">Muscle</tissue>
    </source>
</reference>
<sequence length="60" mass="6506">MGRLGAAATRPPWYKGPRHRAGPPELLRLARGQQEAHAVTPPGTARKSEALLQGEDSEYT</sequence>
<keyword evidence="3" id="KW-1185">Reference proteome</keyword>
<dbReference type="Proteomes" id="UP000314294">
    <property type="component" value="Unassembled WGS sequence"/>
</dbReference>
<evidence type="ECO:0000313" key="3">
    <source>
        <dbReference type="Proteomes" id="UP000314294"/>
    </source>
</evidence>
<proteinExistence type="predicted"/>